<evidence type="ECO:0000259" key="5">
    <source>
        <dbReference type="PROSITE" id="PS51755"/>
    </source>
</evidence>
<protein>
    <submittedName>
        <fullName evidence="6">Response regulator transcription factor</fullName>
    </submittedName>
</protein>
<accession>A0ABY4HLC4</accession>
<feature type="domain" description="OmpR/PhoB-type" evidence="5">
    <location>
        <begin position="127"/>
        <end position="226"/>
    </location>
</feature>
<name>A0ABY4HLC4_9FLAO</name>
<dbReference type="RefSeq" id="WP_045971841.1">
    <property type="nucleotide sequence ID" value="NZ_CP090145.1"/>
</dbReference>
<dbReference type="InterPro" id="IPR001789">
    <property type="entry name" value="Sig_transdc_resp-reg_receiver"/>
</dbReference>
<evidence type="ECO:0000313" key="6">
    <source>
        <dbReference type="EMBL" id="UOX33383.1"/>
    </source>
</evidence>
<keyword evidence="1 3" id="KW-0238">DNA-binding</keyword>
<organism evidence="6 7">
    <name type="scientific">Flavobacterium sediminilitoris</name>
    <dbReference type="NCBI Taxonomy" id="2024526"/>
    <lineage>
        <taxon>Bacteria</taxon>
        <taxon>Pseudomonadati</taxon>
        <taxon>Bacteroidota</taxon>
        <taxon>Flavobacteriia</taxon>
        <taxon>Flavobacteriales</taxon>
        <taxon>Flavobacteriaceae</taxon>
        <taxon>Flavobacterium</taxon>
    </lineage>
</organism>
<dbReference type="InterPro" id="IPR039420">
    <property type="entry name" value="WalR-like"/>
</dbReference>
<dbReference type="Gene3D" id="3.40.50.2300">
    <property type="match status" value="1"/>
</dbReference>
<dbReference type="SMART" id="SM00448">
    <property type="entry name" value="REC"/>
    <property type="match status" value="1"/>
</dbReference>
<dbReference type="InterPro" id="IPR001867">
    <property type="entry name" value="OmpR/PhoB-type_DNA-bd"/>
</dbReference>
<feature type="modified residue" description="4-aspartylphosphate" evidence="2">
    <location>
        <position position="54"/>
    </location>
</feature>
<dbReference type="PROSITE" id="PS50110">
    <property type="entry name" value="RESPONSE_REGULATORY"/>
    <property type="match status" value="1"/>
</dbReference>
<dbReference type="Proteomes" id="UP000830454">
    <property type="component" value="Chromosome"/>
</dbReference>
<dbReference type="PANTHER" id="PTHR48111:SF50">
    <property type="entry name" value="KDP OPERON TRANSCRIPTIONAL REGULATORY PROTEIN KDPE"/>
    <property type="match status" value="1"/>
</dbReference>
<evidence type="ECO:0000256" key="3">
    <source>
        <dbReference type="PROSITE-ProRule" id="PRU01091"/>
    </source>
</evidence>
<dbReference type="EMBL" id="CP090145">
    <property type="protein sequence ID" value="UOX33383.1"/>
    <property type="molecule type" value="Genomic_DNA"/>
</dbReference>
<dbReference type="PANTHER" id="PTHR48111">
    <property type="entry name" value="REGULATOR OF RPOS"/>
    <property type="match status" value="1"/>
</dbReference>
<dbReference type="InterPro" id="IPR011006">
    <property type="entry name" value="CheY-like_superfamily"/>
</dbReference>
<dbReference type="Gene3D" id="1.10.10.10">
    <property type="entry name" value="Winged helix-like DNA-binding domain superfamily/Winged helix DNA-binding domain"/>
    <property type="match status" value="1"/>
</dbReference>
<dbReference type="InterPro" id="IPR036388">
    <property type="entry name" value="WH-like_DNA-bd_sf"/>
</dbReference>
<evidence type="ECO:0000259" key="4">
    <source>
        <dbReference type="PROSITE" id="PS50110"/>
    </source>
</evidence>
<dbReference type="PROSITE" id="PS51755">
    <property type="entry name" value="OMPR_PHOB"/>
    <property type="match status" value="1"/>
</dbReference>
<keyword evidence="7" id="KW-1185">Reference proteome</keyword>
<gene>
    <name evidence="6" type="ORF">LXD69_15235</name>
</gene>
<reference evidence="6" key="2">
    <citation type="submission" date="2022-04" db="EMBL/GenBank/DDBJ databases">
        <title>Complete Genome Sequence of Flavobacterium sediminilitoris YSM-43, Isolated from a Tidal Sediment.</title>
        <authorList>
            <person name="Lee P.A."/>
        </authorList>
    </citation>
    <scope>NUCLEOTIDE SEQUENCE</scope>
    <source>
        <strain evidence="6">YSM-43</strain>
    </source>
</reference>
<evidence type="ECO:0000256" key="1">
    <source>
        <dbReference type="ARBA" id="ARBA00023125"/>
    </source>
</evidence>
<feature type="DNA-binding region" description="OmpR/PhoB-type" evidence="3">
    <location>
        <begin position="127"/>
        <end position="226"/>
    </location>
</feature>
<dbReference type="CDD" id="cd00383">
    <property type="entry name" value="trans_reg_C"/>
    <property type="match status" value="1"/>
</dbReference>
<dbReference type="Pfam" id="PF00486">
    <property type="entry name" value="Trans_reg_C"/>
    <property type="match status" value="1"/>
</dbReference>
<dbReference type="Pfam" id="PF00072">
    <property type="entry name" value="Response_reg"/>
    <property type="match status" value="1"/>
</dbReference>
<evidence type="ECO:0000256" key="2">
    <source>
        <dbReference type="PROSITE-ProRule" id="PRU00169"/>
    </source>
</evidence>
<sequence length="227" mass="26196">MNKRQILVIDDEVQIRKLLDITLSSNDFEVKFAENGLEGIRFAAAFQPDLIMLDLGLPDIDGQKVLEQLREWYSNPIMILSVKSEEIEIVKALDNGANDYLIKPFRTQELLARVRSHLRHHIKEISEPIISSSSFSIDLVSRVVKVNNEDLKLTQTEFNLLATLVKNEGRVLTHQYLLKEVWGKSYSDQTQYLRVFIAQLRKKIEKDANHPEMILTESGIGYRFTLI</sequence>
<evidence type="ECO:0000313" key="7">
    <source>
        <dbReference type="Proteomes" id="UP000830454"/>
    </source>
</evidence>
<feature type="domain" description="Response regulatory" evidence="4">
    <location>
        <begin position="5"/>
        <end position="118"/>
    </location>
</feature>
<dbReference type="SMART" id="SM00862">
    <property type="entry name" value="Trans_reg_C"/>
    <property type="match status" value="1"/>
</dbReference>
<dbReference type="Gene3D" id="6.10.250.690">
    <property type="match status" value="1"/>
</dbReference>
<keyword evidence="2" id="KW-0597">Phosphoprotein</keyword>
<reference evidence="6" key="1">
    <citation type="submission" date="2021-12" db="EMBL/GenBank/DDBJ databases">
        <authorList>
            <person name="Cha I.-T."/>
            <person name="Lee K.-E."/>
            <person name="Park S.-J."/>
        </authorList>
    </citation>
    <scope>NUCLEOTIDE SEQUENCE</scope>
    <source>
        <strain evidence="6">YSM-43</strain>
    </source>
</reference>
<proteinExistence type="predicted"/>
<dbReference type="SUPFAM" id="SSF52172">
    <property type="entry name" value="CheY-like"/>
    <property type="match status" value="1"/>
</dbReference>